<feature type="chain" id="PRO_5020411351" description="Lipoprotein" evidence="1">
    <location>
        <begin position="22"/>
        <end position="238"/>
    </location>
</feature>
<protein>
    <recommendedName>
        <fullName evidence="4">Lipoprotein</fullName>
    </recommendedName>
</protein>
<evidence type="ECO:0000256" key="1">
    <source>
        <dbReference type="SAM" id="SignalP"/>
    </source>
</evidence>
<feature type="signal peptide" evidence="1">
    <location>
        <begin position="1"/>
        <end position="21"/>
    </location>
</feature>
<evidence type="ECO:0000313" key="3">
    <source>
        <dbReference type="Proteomes" id="UP000295399"/>
    </source>
</evidence>
<organism evidence="2 3">
    <name type="scientific">Rhodothalassium salexigens DSM 2132</name>
    <dbReference type="NCBI Taxonomy" id="1188247"/>
    <lineage>
        <taxon>Bacteria</taxon>
        <taxon>Pseudomonadati</taxon>
        <taxon>Pseudomonadota</taxon>
        <taxon>Alphaproteobacteria</taxon>
        <taxon>Rhodothalassiales</taxon>
        <taxon>Rhodothalassiaceae</taxon>
        <taxon>Rhodothalassium</taxon>
    </lineage>
</organism>
<keyword evidence="1" id="KW-0732">Signal</keyword>
<reference evidence="2 3" key="1">
    <citation type="submission" date="2019-03" db="EMBL/GenBank/DDBJ databases">
        <title>Genomic Encyclopedia of Type Strains, Phase IV (KMG-IV): sequencing the most valuable type-strain genomes for metagenomic binning, comparative biology and taxonomic classification.</title>
        <authorList>
            <person name="Goeker M."/>
        </authorList>
    </citation>
    <scope>NUCLEOTIDE SEQUENCE [LARGE SCALE GENOMIC DNA]</scope>
    <source>
        <strain evidence="2 3">DSM 2132</strain>
    </source>
</reference>
<dbReference type="AlphaFoldDB" id="A0A4R2PQ64"/>
<dbReference type="InParanoid" id="A0A4R2PQ64"/>
<keyword evidence="3" id="KW-1185">Reference proteome</keyword>
<gene>
    <name evidence="2" type="ORF">EV659_102225</name>
</gene>
<evidence type="ECO:0008006" key="4">
    <source>
        <dbReference type="Google" id="ProtNLM"/>
    </source>
</evidence>
<dbReference type="Proteomes" id="UP000295399">
    <property type="component" value="Unassembled WGS sequence"/>
</dbReference>
<accession>A0A4R2PQ64</accession>
<proteinExistence type="predicted"/>
<evidence type="ECO:0000313" key="2">
    <source>
        <dbReference type="EMBL" id="TCP37817.1"/>
    </source>
</evidence>
<dbReference type="RefSeq" id="WP_132707474.1">
    <property type="nucleotide sequence ID" value="NZ_JACIGF010000002.1"/>
</dbReference>
<dbReference type="EMBL" id="SLXO01000002">
    <property type="protein sequence ID" value="TCP37817.1"/>
    <property type="molecule type" value="Genomic_DNA"/>
</dbReference>
<dbReference type="PROSITE" id="PS51257">
    <property type="entry name" value="PROKAR_LIPOPROTEIN"/>
    <property type="match status" value="1"/>
</dbReference>
<sequence>MAGASNRFQVFGASLALLALAGCAGAPHSDPGAPRVAAGPAVDGVQSGHGAGAIAYVTDTGAHSYTLRTAEPAAAAGTAQPFYYVVGDTGAPAGPLSAAPNSAALTPGLAAAPAASARFQGTRIAGDRVTVFPNQAFATPLVTPFAQHQALGYRGWGHPAWRRHGVGYGALVPYAVTTPGVPLEYNTGQVDSPTGRLVFGSHNLADQGIRGGGFDAHLPPPQVHLGFGVVPVSPLWGY</sequence>
<name>A0A4R2PQ64_RHOSA</name>
<comment type="caution">
    <text evidence="2">The sequence shown here is derived from an EMBL/GenBank/DDBJ whole genome shotgun (WGS) entry which is preliminary data.</text>
</comment>